<protein>
    <submittedName>
        <fullName evidence="2">Uncharacterized protein</fullName>
    </submittedName>
</protein>
<feature type="region of interest" description="Disordered" evidence="1">
    <location>
        <begin position="1"/>
        <end position="23"/>
    </location>
</feature>
<keyword evidence="2" id="KW-0614">Plasmid</keyword>
<dbReference type="Proteomes" id="UP001059971">
    <property type="component" value="Plasmid pBAR3"/>
</dbReference>
<name>A0ABN5WJR5_9SPHN</name>
<proteinExistence type="predicted"/>
<evidence type="ECO:0000313" key="3">
    <source>
        <dbReference type="Proteomes" id="UP001059971"/>
    </source>
</evidence>
<gene>
    <name evidence="2" type="ORF">SBA_pBAR3_0860</name>
</gene>
<evidence type="ECO:0000313" key="2">
    <source>
        <dbReference type="EMBL" id="BBF72519.1"/>
    </source>
</evidence>
<dbReference type="EMBL" id="AP018821">
    <property type="protein sequence ID" value="BBF72519.1"/>
    <property type="molecule type" value="Genomic_DNA"/>
</dbReference>
<organism evidence="2 3">
    <name type="scientific">Sphingomonas bisphenolicum</name>
    <dbReference type="NCBI Taxonomy" id="296544"/>
    <lineage>
        <taxon>Bacteria</taxon>
        <taxon>Pseudomonadati</taxon>
        <taxon>Pseudomonadota</taxon>
        <taxon>Alphaproteobacteria</taxon>
        <taxon>Sphingomonadales</taxon>
        <taxon>Sphingomonadaceae</taxon>
        <taxon>Sphingomonas</taxon>
    </lineage>
</organism>
<sequence length="51" mass="5315">MVSPASFRKTKAPEGTSATDTPTDICCNAARIPEAAVSFKTPNPSKPYGMA</sequence>
<evidence type="ECO:0000256" key="1">
    <source>
        <dbReference type="SAM" id="MobiDB-lite"/>
    </source>
</evidence>
<keyword evidence="3" id="KW-1185">Reference proteome</keyword>
<geneLocation type="plasmid" evidence="2 3">
    <name>pBAR3</name>
</geneLocation>
<accession>A0ABN5WJR5</accession>
<reference evidence="2" key="1">
    <citation type="submission" date="2018-07" db="EMBL/GenBank/DDBJ databases">
        <title>Complete genome sequence of Sphingomonas bisphenolicum strain AO1, a bisphenol A degradative bacterium isolated from Japanese farm field.</title>
        <authorList>
            <person name="Murakami M."/>
            <person name="Koh M."/>
            <person name="Koba S."/>
            <person name="Matsumura Y."/>
        </authorList>
    </citation>
    <scope>NUCLEOTIDE SEQUENCE</scope>
    <source>
        <strain evidence="2">AO1</strain>
        <plasmid evidence="2">pBAR3</plasmid>
    </source>
</reference>